<dbReference type="PANTHER" id="PTHR33484:SF12">
    <property type="entry name" value="AP2_ERF DOMAIN-CONTAINING PROTEIN"/>
    <property type="match status" value="1"/>
</dbReference>
<organism evidence="2 3">
    <name type="scientific">Vicia faba</name>
    <name type="common">Broad bean</name>
    <name type="synonym">Faba vulgaris</name>
    <dbReference type="NCBI Taxonomy" id="3906"/>
    <lineage>
        <taxon>Eukaryota</taxon>
        <taxon>Viridiplantae</taxon>
        <taxon>Streptophyta</taxon>
        <taxon>Embryophyta</taxon>
        <taxon>Tracheophyta</taxon>
        <taxon>Spermatophyta</taxon>
        <taxon>Magnoliopsida</taxon>
        <taxon>eudicotyledons</taxon>
        <taxon>Gunneridae</taxon>
        <taxon>Pentapetalae</taxon>
        <taxon>rosids</taxon>
        <taxon>fabids</taxon>
        <taxon>Fabales</taxon>
        <taxon>Fabaceae</taxon>
        <taxon>Papilionoideae</taxon>
        <taxon>50 kb inversion clade</taxon>
        <taxon>NPAAA clade</taxon>
        <taxon>Hologalegina</taxon>
        <taxon>IRL clade</taxon>
        <taxon>Fabeae</taxon>
        <taxon>Vicia</taxon>
    </lineage>
</organism>
<dbReference type="PANTHER" id="PTHR33484">
    <property type="entry name" value="BNAC07G33360D PROTEIN"/>
    <property type="match status" value="1"/>
</dbReference>
<feature type="region of interest" description="Disordered" evidence="1">
    <location>
        <begin position="53"/>
        <end position="75"/>
    </location>
</feature>
<accession>A0AAV0YJQ9</accession>
<protein>
    <submittedName>
        <fullName evidence="2">Uncharacterized protein</fullName>
    </submittedName>
</protein>
<reference evidence="2 3" key="1">
    <citation type="submission" date="2023-01" db="EMBL/GenBank/DDBJ databases">
        <authorList>
            <person name="Kreplak J."/>
        </authorList>
    </citation>
    <scope>NUCLEOTIDE SEQUENCE [LARGE SCALE GENOMIC DNA]</scope>
</reference>
<evidence type="ECO:0000313" key="2">
    <source>
        <dbReference type="EMBL" id="CAI8584357.1"/>
    </source>
</evidence>
<dbReference type="Proteomes" id="UP001157006">
    <property type="component" value="Unassembled WGS sequence"/>
</dbReference>
<keyword evidence="3" id="KW-1185">Reference proteome</keyword>
<dbReference type="AlphaFoldDB" id="A0AAV0YJQ9"/>
<comment type="caution">
    <text evidence="2">The sequence shown here is derived from an EMBL/GenBank/DDBJ whole genome shotgun (WGS) entry which is preliminary data.</text>
</comment>
<gene>
    <name evidence="2" type="ORF">VFH_U070920</name>
</gene>
<dbReference type="EMBL" id="CATIWC010001684">
    <property type="protein sequence ID" value="CAI8584357.1"/>
    <property type="molecule type" value="Genomic_DNA"/>
</dbReference>
<name>A0AAV0YJQ9_VICFA</name>
<evidence type="ECO:0000313" key="3">
    <source>
        <dbReference type="Proteomes" id="UP001157006"/>
    </source>
</evidence>
<sequence>MVHLLLTSIKKEINCTVSKRYFCHTFSSMAPQQDLAKIGLEGFALIDAFYGPRPPSKMSSNGGRKRQVHNKDQYNKEEINSMDAAYNYGGIMVVNYPKPKNRWGNIFKAFKS</sequence>
<evidence type="ECO:0000256" key="1">
    <source>
        <dbReference type="SAM" id="MobiDB-lite"/>
    </source>
</evidence>
<proteinExistence type="predicted"/>